<reference evidence="2 3" key="1">
    <citation type="journal article" date="2009" name="Nature">
        <title>The Sorghum bicolor genome and the diversification of grasses.</title>
        <authorList>
            <person name="Paterson A.H."/>
            <person name="Bowers J.E."/>
            <person name="Bruggmann R."/>
            <person name="Dubchak I."/>
            <person name="Grimwood J."/>
            <person name="Gundlach H."/>
            <person name="Haberer G."/>
            <person name="Hellsten U."/>
            <person name="Mitros T."/>
            <person name="Poliakov A."/>
            <person name="Schmutz J."/>
            <person name="Spannagl M."/>
            <person name="Tang H."/>
            <person name="Wang X."/>
            <person name="Wicker T."/>
            <person name="Bharti A.K."/>
            <person name="Chapman J."/>
            <person name="Feltus F.A."/>
            <person name="Gowik U."/>
            <person name="Grigoriev I.V."/>
            <person name="Lyons E."/>
            <person name="Maher C.A."/>
            <person name="Martis M."/>
            <person name="Narechania A."/>
            <person name="Otillar R.P."/>
            <person name="Penning B.W."/>
            <person name="Salamov A.A."/>
            <person name="Wang Y."/>
            <person name="Zhang L."/>
            <person name="Carpita N.C."/>
            <person name="Freeling M."/>
            <person name="Gingle A.R."/>
            <person name="Hash C.T."/>
            <person name="Keller B."/>
            <person name="Klein P."/>
            <person name="Kresovich S."/>
            <person name="McCann M.C."/>
            <person name="Ming R."/>
            <person name="Peterson D.G."/>
            <person name="Mehboob-ur-Rahman"/>
            <person name="Ware D."/>
            <person name="Westhoff P."/>
            <person name="Mayer K.F."/>
            <person name="Messing J."/>
            <person name="Rokhsar D.S."/>
        </authorList>
    </citation>
    <scope>NUCLEOTIDE SEQUENCE [LARGE SCALE GENOMIC DNA]</scope>
    <source>
        <strain evidence="3">cv. BTx623</strain>
    </source>
</reference>
<dbReference type="EMBL" id="CM000762">
    <property type="protein sequence ID" value="OQU87318.1"/>
    <property type="molecule type" value="Genomic_DNA"/>
</dbReference>
<dbReference type="AlphaFoldDB" id="A0A1W0VYV4"/>
<keyword evidence="3" id="KW-1185">Reference proteome</keyword>
<gene>
    <name evidence="2" type="ORF">SORBI_3003G253650</name>
</gene>
<reference evidence="3" key="2">
    <citation type="journal article" date="2018" name="Plant J.">
        <title>The Sorghum bicolor reference genome: improved assembly, gene annotations, a transcriptome atlas, and signatures of genome organization.</title>
        <authorList>
            <person name="McCormick R.F."/>
            <person name="Truong S.K."/>
            <person name="Sreedasyam A."/>
            <person name="Jenkins J."/>
            <person name="Shu S."/>
            <person name="Sims D."/>
            <person name="Kennedy M."/>
            <person name="Amirebrahimi M."/>
            <person name="Weers B.D."/>
            <person name="McKinley B."/>
            <person name="Mattison A."/>
            <person name="Morishige D.T."/>
            <person name="Grimwood J."/>
            <person name="Schmutz J."/>
            <person name="Mullet J.E."/>
        </authorList>
    </citation>
    <scope>NUCLEOTIDE SEQUENCE [LARGE SCALE GENOMIC DNA]</scope>
    <source>
        <strain evidence="3">cv. BTx623</strain>
    </source>
</reference>
<evidence type="ECO:0000256" key="1">
    <source>
        <dbReference type="SAM" id="MobiDB-lite"/>
    </source>
</evidence>
<evidence type="ECO:0000313" key="2">
    <source>
        <dbReference type="EMBL" id="OQU87318.1"/>
    </source>
</evidence>
<dbReference type="InParanoid" id="A0A1W0VYV4"/>
<dbReference type="Gramene" id="OQU87318">
    <property type="protein sequence ID" value="OQU87318"/>
    <property type="gene ID" value="SORBI_3003G253650"/>
</dbReference>
<feature type="compositionally biased region" description="Basic and acidic residues" evidence="1">
    <location>
        <begin position="10"/>
        <end position="24"/>
    </location>
</feature>
<organism evidence="2 3">
    <name type="scientific">Sorghum bicolor</name>
    <name type="common">Sorghum</name>
    <name type="synonym">Sorghum vulgare</name>
    <dbReference type="NCBI Taxonomy" id="4558"/>
    <lineage>
        <taxon>Eukaryota</taxon>
        <taxon>Viridiplantae</taxon>
        <taxon>Streptophyta</taxon>
        <taxon>Embryophyta</taxon>
        <taxon>Tracheophyta</taxon>
        <taxon>Spermatophyta</taxon>
        <taxon>Magnoliopsida</taxon>
        <taxon>Liliopsida</taxon>
        <taxon>Poales</taxon>
        <taxon>Poaceae</taxon>
        <taxon>PACMAD clade</taxon>
        <taxon>Panicoideae</taxon>
        <taxon>Andropogonodae</taxon>
        <taxon>Andropogoneae</taxon>
        <taxon>Sorghinae</taxon>
        <taxon>Sorghum</taxon>
    </lineage>
</organism>
<feature type="region of interest" description="Disordered" evidence="1">
    <location>
        <begin position="1"/>
        <end position="87"/>
    </location>
</feature>
<protein>
    <submittedName>
        <fullName evidence="2">Uncharacterized protein</fullName>
    </submittedName>
</protein>
<evidence type="ECO:0000313" key="3">
    <source>
        <dbReference type="Proteomes" id="UP000000768"/>
    </source>
</evidence>
<accession>A0A1W0VYV4</accession>
<dbReference type="Proteomes" id="UP000000768">
    <property type="component" value="Chromosome 3"/>
</dbReference>
<proteinExistence type="predicted"/>
<name>A0A1W0VYV4_SORBI</name>
<sequence length="174" mass="18869">MRPAILARHSRPDGQGDGEIDRARPSGLAARASRHHQNPDQKKYKPGGHGVVSSPRVAGAVGRRTGQAHGSRVPLPHEQGRRRRARARGVVVNFAPADDRPVVPGRLRACDGLSVWLQSADDDGPESKAQRARAGHPASHPYAIHIHPLRLLPFVTSGWSFRWFPSLSLGLGLV</sequence>